<dbReference type="InterPro" id="IPR036877">
    <property type="entry name" value="SUI1_dom_sf"/>
</dbReference>
<dbReference type="InterPro" id="IPR050318">
    <property type="entry name" value="DENR/SUI1_TIF"/>
</dbReference>
<dbReference type="GO" id="GO:0003743">
    <property type="term" value="F:translation initiation factor activity"/>
    <property type="evidence" value="ECO:0007669"/>
    <property type="project" value="InterPro"/>
</dbReference>
<dbReference type="PIRSF" id="PIRSF037511">
    <property type="entry name" value="Transl_init_SUI1_pro"/>
    <property type="match status" value="1"/>
</dbReference>
<dbReference type="FunFam" id="3.30.780.10:FF:000002">
    <property type="entry name" value="Stress response translation initiation inhibitor"/>
    <property type="match status" value="1"/>
</dbReference>
<accession>A0A7X5LKQ6</accession>
<dbReference type="PANTHER" id="PTHR12789:SF0">
    <property type="entry name" value="DENSITY-REGULATED PROTEIN"/>
    <property type="match status" value="1"/>
</dbReference>
<comment type="caution">
    <text evidence="5">The sequence shown here is derived from an EMBL/GenBank/DDBJ whole genome shotgun (WGS) entry which is preliminary data.</text>
</comment>
<feature type="domain" description="SUI1" evidence="4">
    <location>
        <begin position="39"/>
        <end position="102"/>
    </location>
</feature>
<proteinExistence type="inferred from homology"/>
<dbReference type="Pfam" id="PF01253">
    <property type="entry name" value="SUI1"/>
    <property type="match status" value="1"/>
</dbReference>
<evidence type="ECO:0000259" key="4">
    <source>
        <dbReference type="PROSITE" id="PS50296"/>
    </source>
</evidence>
<dbReference type="Gene3D" id="3.30.780.10">
    <property type="entry name" value="SUI1-like domain"/>
    <property type="match status" value="1"/>
</dbReference>
<reference evidence="5 6" key="1">
    <citation type="submission" date="2020-01" db="EMBL/GenBank/DDBJ databases">
        <authorList>
            <person name="Chen J."/>
            <person name="Zhu S."/>
            <person name="Yang J."/>
        </authorList>
    </citation>
    <scope>NUCLEOTIDE SEQUENCE [LARGE SCALE GENOMIC DNA]</scope>
    <source>
        <strain evidence="5 6">345S023</strain>
    </source>
</reference>
<dbReference type="GO" id="GO:0001731">
    <property type="term" value="P:formation of translation preinitiation complex"/>
    <property type="evidence" value="ECO:0007669"/>
    <property type="project" value="TreeGrafter"/>
</dbReference>
<name>A0A7X5LKQ6_9ALTE</name>
<dbReference type="InterPro" id="IPR005872">
    <property type="entry name" value="SUI1_arc_bac"/>
</dbReference>
<dbReference type="CDD" id="cd11567">
    <property type="entry name" value="YciH_like"/>
    <property type="match status" value="1"/>
</dbReference>
<dbReference type="GO" id="GO:0003729">
    <property type="term" value="F:mRNA binding"/>
    <property type="evidence" value="ECO:0007669"/>
    <property type="project" value="TreeGrafter"/>
</dbReference>
<dbReference type="RefSeq" id="WP_163084743.1">
    <property type="nucleotide sequence ID" value="NZ_JAAAWN010000008.1"/>
</dbReference>
<evidence type="ECO:0000313" key="6">
    <source>
        <dbReference type="Proteomes" id="UP000470213"/>
    </source>
</evidence>
<protein>
    <submittedName>
        <fullName evidence="5">Stress response translation initiation inhibitor YciH</fullName>
    </submittedName>
</protein>
<keyword evidence="2" id="KW-0810">Translation regulation</keyword>
<dbReference type="GO" id="GO:0006417">
    <property type="term" value="P:regulation of translation"/>
    <property type="evidence" value="ECO:0007669"/>
    <property type="project" value="UniProtKB-KW"/>
</dbReference>
<gene>
    <name evidence="5" type="ORF">GTH32_08180</name>
</gene>
<dbReference type="EMBL" id="JAAAWN010000008">
    <property type="protein sequence ID" value="NDV91162.1"/>
    <property type="molecule type" value="Genomic_DNA"/>
</dbReference>
<evidence type="ECO:0000313" key="5">
    <source>
        <dbReference type="EMBL" id="NDV91162.1"/>
    </source>
</evidence>
<evidence type="ECO:0000256" key="2">
    <source>
        <dbReference type="ARBA" id="ARBA00022845"/>
    </source>
</evidence>
<evidence type="ECO:0000256" key="3">
    <source>
        <dbReference type="ARBA" id="ARBA00022917"/>
    </source>
</evidence>
<dbReference type="PANTHER" id="PTHR12789">
    <property type="entry name" value="DENSITY-REGULATED PROTEIN HOMOLOG"/>
    <property type="match status" value="1"/>
</dbReference>
<dbReference type="AlphaFoldDB" id="A0A7X5LKQ6"/>
<dbReference type="InterPro" id="IPR001950">
    <property type="entry name" value="SUI1"/>
</dbReference>
<sequence length="110" mass="11800">MQDWQDALLVYSTDGGKVKKSTKDETRSVSSDGIVRIHRETKGRKGKGVSLVKGLDLPADELKKLGTELKKKCGCGGAVKAGVIEVQTDDREKLKALLQDRGFSAKIAGG</sequence>
<organism evidence="5 6">
    <name type="scientific">Alteromonas profundi</name>
    <dbReference type="NCBI Taxonomy" id="2696062"/>
    <lineage>
        <taxon>Bacteria</taxon>
        <taxon>Pseudomonadati</taxon>
        <taxon>Pseudomonadota</taxon>
        <taxon>Gammaproteobacteria</taxon>
        <taxon>Alteromonadales</taxon>
        <taxon>Alteromonadaceae</taxon>
        <taxon>Alteromonas/Salinimonas group</taxon>
        <taxon>Alteromonas</taxon>
    </lineage>
</organism>
<evidence type="ECO:0000256" key="1">
    <source>
        <dbReference type="ARBA" id="ARBA00005422"/>
    </source>
</evidence>
<keyword evidence="3" id="KW-0648">Protein biosynthesis</keyword>
<dbReference type="GO" id="GO:0002188">
    <property type="term" value="P:translation reinitiation"/>
    <property type="evidence" value="ECO:0007669"/>
    <property type="project" value="TreeGrafter"/>
</dbReference>
<keyword evidence="6" id="KW-1185">Reference proteome</keyword>
<dbReference type="SUPFAM" id="SSF55159">
    <property type="entry name" value="eIF1-like"/>
    <property type="match status" value="1"/>
</dbReference>
<comment type="similarity">
    <text evidence="1">Belongs to the SUI1 family.</text>
</comment>
<dbReference type="PROSITE" id="PS50296">
    <property type="entry name" value="SUI1"/>
    <property type="match status" value="1"/>
</dbReference>
<dbReference type="Proteomes" id="UP000470213">
    <property type="component" value="Unassembled WGS sequence"/>
</dbReference>